<comment type="caution">
    <text evidence="1">The sequence shown here is derived from an EMBL/GenBank/DDBJ whole genome shotgun (WGS) entry which is preliminary data.</text>
</comment>
<evidence type="ECO:0000313" key="1">
    <source>
        <dbReference type="EMBL" id="KKM19400.1"/>
    </source>
</evidence>
<protein>
    <submittedName>
        <fullName evidence="1">Uncharacterized protein</fullName>
    </submittedName>
</protein>
<reference evidence="1" key="1">
    <citation type="journal article" date="2015" name="Nature">
        <title>Complex archaea that bridge the gap between prokaryotes and eukaryotes.</title>
        <authorList>
            <person name="Spang A."/>
            <person name="Saw J.H."/>
            <person name="Jorgensen S.L."/>
            <person name="Zaremba-Niedzwiedzka K."/>
            <person name="Martijn J."/>
            <person name="Lind A.E."/>
            <person name="van Eijk R."/>
            <person name="Schleper C."/>
            <person name="Guy L."/>
            <person name="Ettema T.J."/>
        </authorList>
    </citation>
    <scope>NUCLEOTIDE SEQUENCE</scope>
</reference>
<feature type="non-terminal residue" evidence="1">
    <location>
        <position position="490"/>
    </location>
</feature>
<dbReference type="EMBL" id="LAZR01013996">
    <property type="protein sequence ID" value="KKM19400.1"/>
    <property type="molecule type" value="Genomic_DNA"/>
</dbReference>
<proteinExistence type="predicted"/>
<name>A0A0F9KVJ2_9ZZZZ</name>
<dbReference type="AlphaFoldDB" id="A0A0F9KVJ2"/>
<accession>A0A0F9KVJ2</accession>
<organism evidence="1">
    <name type="scientific">marine sediment metagenome</name>
    <dbReference type="NCBI Taxonomy" id="412755"/>
    <lineage>
        <taxon>unclassified sequences</taxon>
        <taxon>metagenomes</taxon>
        <taxon>ecological metagenomes</taxon>
    </lineage>
</organism>
<sequence>MLEEQFETLIKLLKLQDLVKLKEFTSRFKENEILEGSNYEKFNHKIENFFYLALSKFLLEWRFKEFEHLFNYSDRLGIFIDVKKILNSELREKVISDLHIDGMQRGQIGNIFNHIRFFNKYNLFERDLSIVQSDLTEEIKKKDQALIANLQDLFGKVSNSLIFYACKIMPKDLYLTRIKPYENLNVNTVLMNDERSNLRYALNLRFLKRFTDGFTLYGLSIRYLSSVKQFLETFNNEYVASENKKFIEFDIIYPPIYYDIEDFHEYHIKKRHFVSPTNILKNQNNISDKGKYKFYSLSMILLAGLGPQGYGFTYSTPRGEVIEICSDQKENEAIIIKFKQYLKRKFLRKLEEELTNLSINLVIKKRIIDFLWEILKPRVLINYYNKDPILKKIRSYLYQIDEFQQEQKFELEVIINKISLALSVILRRIKLKDQFMTRMNLVYEGKIKSEDIAKLTSLRGKSHYDVLQERFFFQNEINWFFKDYAKEIKA</sequence>
<gene>
    <name evidence="1" type="ORF">LCGC14_1656050</name>
</gene>